<dbReference type="KEGG" id="buz:AYM40_04805"/>
<evidence type="ECO:0000313" key="2">
    <source>
        <dbReference type="EMBL" id="ANB71768.1"/>
    </source>
</evidence>
<protein>
    <submittedName>
        <fullName evidence="2">Uncharacterized protein</fullName>
    </submittedName>
</protein>
<name>A0A160FIQ8_9BURK</name>
<proteinExistence type="predicted"/>
<sequence length="86" mass="9783">MQWMWPSTVVLRFFIRNRYPLGEPLVVRLMQMPRSRHASSASSRKRTGSAFSNSREIAAREGAGGSGRGADSEKQAQEIWRDKEDD</sequence>
<evidence type="ECO:0000313" key="3">
    <source>
        <dbReference type="Proteomes" id="UP000076852"/>
    </source>
</evidence>
<accession>A0A160FIQ8</accession>
<keyword evidence="3" id="KW-1185">Reference proteome</keyword>
<evidence type="ECO:0000256" key="1">
    <source>
        <dbReference type="SAM" id="MobiDB-lite"/>
    </source>
</evidence>
<dbReference type="AlphaFoldDB" id="A0A160FIQ8"/>
<gene>
    <name evidence="2" type="ORF">AYM40_04805</name>
</gene>
<feature type="compositionally biased region" description="Basic and acidic residues" evidence="1">
    <location>
        <begin position="70"/>
        <end position="86"/>
    </location>
</feature>
<organism evidence="2 3">
    <name type="scientific">Paraburkholderia phytofirmans OLGA172</name>
    <dbReference type="NCBI Taxonomy" id="1417228"/>
    <lineage>
        <taxon>Bacteria</taxon>
        <taxon>Pseudomonadati</taxon>
        <taxon>Pseudomonadota</taxon>
        <taxon>Betaproteobacteria</taxon>
        <taxon>Burkholderiales</taxon>
        <taxon>Burkholderiaceae</taxon>
        <taxon>Paraburkholderia</taxon>
    </lineage>
</organism>
<dbReference type="EMBL" id="CP014578">
    <property type="protein sequence ID" value="ANB71768.1"/>
    <property type="molecule type" value="Genomic_DNA"/>
</dbReference>
<reference evidence="2 3" key="1">
    <citation type="journal article" date="2016" name="Gene">
        <title>PacBio SMRT assembly of a complex multi-replicon genome reveals chlorocatechol degradative operon in a region of genome plasticity.</title>
        <authorList>
            <person name="Ricker N."/>
            <person name="Shen S.Y."/>
            <person name="Goordial J."/>
            <person name="Jin S."/>
            <person name="Fulthorpe R.R."/>
        </authorList>
    </citation>
    <scope>NUCLEOTIDE SEQUENCE [LARGE SCALE GENOMIC DNA]</scope>
    <source>
        <strain evidence="2 3">OLGA172</strain>
    </source>
</reference>
<feature type="region of interest" description="Disordered" evidence="1">
    <location>
        <begin position="33"/>
        <end position="86"/>
    </location>
</feature>
<dbReference type="Proteomes" id="UP000076852">
    <property type="component" value="Chromosome 1"/>
</dbReference>